<dbReference type="InterPro" id="IPR039608">
    <property type="entry name" value="VQ_1/10"/>
</dbReference>
<dbReference type="Pfam" id="PF05678">
    <property type="entry name" value="VQ"/>
    <property type="match status" value="1"/>
</dbReference>
<feature type="domain" description="VQ" evidence="2">
    <location>
        <begin position="15"/>
        <end position="38"/>
    </location>
</feature>
<name>A0A1D1ZBD2_9ARAE</name>
<sequence length="108" mass="11634">MGSNGTNHVKVRVIVTRFVQTDERHFKSVVQNLTGMYSVVGGEGDGGGREAEVGQPLAAAHGRSRTTAGSRKDGRVPGNPMPPATLGDLHRMITELPSLEELRDIWVD</sequence>
<dbReference type="EMBL" id="GDJX01003739">
    <property type="protein sequence ID" value="JAT64197.1"/>
    <property type="molecule type" value="Transcribed_RNA"/>
</dbReference>
<dbReference type="InterPro" id="IPR008889">
    <property type="entry name" value="VQ"/>
</dbReference>
<evidence type="ECO:0000313" key="3">
    <source>
        <dbReference type="EMBL" id="JAT64197.1"/>
    </source>
</evidence>
<feature type="region of interest" description="Disordered" evidence="1">
    <location>
        <begin position="57"/>
        <end position="87"/>
    </location>
</feature>
<dbReference type="PANTHER" id="PTHR34777:SF1">
    <property type="entry name" value="VQ MOTIF-CONTAINING PROTEIN 10"/>
    <property type="match status" value="1"/>
</dbReference>
<dbReference type="AlphaFoldDB" id="A0A1D1ZBD2"/>
<dbReference type="PANTHER" id="PTHR34777">
    <property type="entry name" value="VQ MOTIF-CONTAINING PROTEIN 10"/>
    <property type="match status" value="1"/>
</dbReference>
<accession>A0A1D1ZBD2</accession>
<organism evidence="3">
    <name type="scientific">Anthurium amnicola</name>
    <dbReference type="NCBI Taxonomy" id="1678845"/>
    <lineage>
        <taxon>Eukaryota</taxon>
        <taxon>Viridiplantae</taxon>
        <taxon>Streptophyta</taxon>
        <taxon>Embryophyta</taxon>
        <taxon>Tracheophyta</taxon>
        <taxon>Spermatophyta</taxon>
        <taxon>Magnoliopsida</taxon>
        <taxon>Liliopsida</taxon>
        <taxon>Araceae</taxon>
        <taxon>Pothoideae</taxon>
        <taxon>Potheae</taxon>
        <taxon>Anthurium</taxon>
    </lineage>
</organism>
<proteinExistence type="predicted"/>
<protein>
    <submittedName>
        <fullName evidence="3">Mediator of RNA polymerase II transcription subunit 13-like</fullName>
    </submittedName>
</protein>
<gene>
    <name evidence="3" type="primary">Med13l</name>
    <name evidence="3" type="ORF">g.110644</name>
</gene>
<evidence type="ECO:0000259" key="2">
    <source>
        <dbReference type="Pfam" id="PF05678"/>
    </source>
</evidence>
<evidence type="ECO:0000256" key="1">
    <source>
        <dbReference type="SAM" id="MobiDB-lite"/>
    </source>
</evidence>
<reference evidence="3" key="1">
    <citation type="submission" date="2015-07" db="EMBL/GenBank/DDBJ databases">
        <title>Transcriptome Assembly of Anthurium amnicola.</title>
        <authorList>
            <person name="Suzuki J."/>
        </authorList>
    </citation>
    <scope>NUCLEOTIDE SEQUENCE</scope>
</reference>